<dbReference type="Gene3D" id="3.30.750.24">
    <property type="entry name" value="STAS domain"/>
    <property type="match status" value="1"/>
</dbReference>
<dbReference type="InterPro" id="IPR036388">
    <property type="entry name" value="WH-like_DNA-bd_sf"/>
</dbReference>
<dbReference type="GO" id="GO:0006352">
    <property type="term" value="P:DNA-templated transcription initiation"/>
    <property type="evidence" value="ECO:0007669"/>
    <property type="project" value="InterPro"/>
</dbReference>
<dbReference type="Gene3D" id="1.20.120.1810">
    <property type="match status" value="1"/>
</dbReference>
<dbReference type="InterPro" id="IPR013324">
    <property type="entry name" value="RNA_pol_sigma_r3/r4-like"/>
</dbReference>
<dbReference type="GO" id="GO:0003677">
    <property type="term" value="F:DNA binding"/>
    <property type="evidence" value="ECO:0007669"/>
    <property type="project" value="UniProtKB-KW"/>
</dbReference>
<dbReference type="PANTHER" id="PTHR30385:SF4">
    <property type="entry name" value="RNA POLYMERASE SIGMA-E FACTOR"/>
    <property type="match status" value="1"/>
</dbReference>
<dbReference type="CDD" id="cd07043">
    <property type="entry name" value="STAS_anti-anti-sigma_factors"/>
    <property type="match status" value="1"/>
</dbReference>
<keyword evidence="3" id="KW-0238">DNA-binding</keyword>
<dbReference type="Pfam" id="PF04542">
    <property type="entry name" value="Sigma70_r2"/>
    <property type="match status" value="1"/>
</dbReference>
<evidence type="ECO:0000313" key="6">
    <source>
        <dbReference type="EMBL" id="GIG76275.1"/>
    </source>
</evidence>
<proteinExistence type="predicted"/>
<dbReference type="CDD" id="cd06171">
    <property type="entry name" value="Sigma70_r4"/>
    <property type="match status" value="1"/>
</dbReference>
<dbReference type="InterPro" id="IPR002645">
    <property type="entry name" value="STAS_dom"/>
</dbReference>
<dbReference type="InterPro" id="IPR013325">
    <property type="entry name" value="RNA_pol_sigma_r2"/>
</dbReference>
<evidence type="ECO:0000256" key="1">
    <source>
        <dbReference type="ARBA" id="ARBA00023015"/>
    </source>
</evidence>
<dbReference type="RefSeq" id="WP_168078905.1">
    <property type="nucleotide sequence ID" value="NZ_BAAAQJ010000006.1"/>
</dbReference>
<keyword evidence="1" id="KW-0805">Transcription regulation</keyword>
<dbReference type="InterPro" id="IPR036513">
    <property type="entry name" value="STAS_dom_sf"/>
</dbReference>
<keyword evidence="2" id="KW-0731">Sigma factor</keyword>
<sequence length="383" mass="42753">MAETAHVEVWRFDSIHLVKITGVLDFAASVRLRLVLFEQLDAGADQVVVDLAGVRLIDASAVGVMLRVQEQLAERGGTLRVQGAQGLALEVLEITGSAKALAAYDPPLELPSSAERADNVEHLGTDRHQWQGLWGDEINTLLWTISQLPADDPHRRHLRQKVVEACLPYAERLARRFHGLGESAADLNQVAAVGLLKAVDRFDPSHTTDFASYATPTIVGELKRHFRDRGWSVRVPRRLQELRLEINQARESLTQRLGRSPTVRDVADHLDIDEEPVVEAMVAASGYRASSLYAPTHPGEDAMTPADWLGQEDDGLDAVEFREALHPLLAKLPHREQKILSLRFYGNMTQAEIARDLGISQMHVSRLLSRTLDRLREDLLRQD</sequence>
<dbReference type="Pfam" id="PF04539">
    <property type="entry name" value="Sigma70_r3"/>
    <property type="match status" value="1"/>
</dbReference>
<dbReference type="InterPro" id="IPR014322">
    <property type="entry name" value="RNA_pol_sigma-B/F/G"/>
</dbReference>
<dbReference type="SUPFAM" id="SSF88946">
    <property type="entry name" value="Sigma2 domain of RNA polymerase sigma factors"/>
    <property type="match status" value="1"/>
</dbReference>
<dbReference type="PROSITE" id="PS50801">
    <property type="entry name" value="STAS"/>
    <property type="match status" value="1"/>
</dbReference>
<dbReference type="GO" id="GO:0016987">
    <property type="term" value="F:sigma factor activity"/>
    <property type="evidence" value="ECO:0007669"/>
    <property type="project" value="UniProtKB-KW"/>
</dbReference>
<keyword evidence="4" id="KW-0804">Transcription</keyword>
<dbReference type="Gene3D" id="1.10.10.10">
    <property type="entry name" value="Winged helix-like DNA-binding domain superfamily/Winged helix DNA-binding domain"/>
    <property type="match status" value="2"/>
</dbReference>
<evidence type="ECO:0000256" key="3">
    <source>
        <dbReference type="ARBA" id="ARBA00023125"/>
    </source>
</evidence>
<name>A0A8J3M3M8_9ACTN</name>
<dbReference type="InterPro" id="IPR007624">
    <property type="entry name" value="RNA_pol_sigma70_r3"/>
</dbReference>
<dbReference type="Proteomes" id="UP000653674">
    <property type="component" value="Unassembled WGS sequence"/>
</dbReference>
<comment type="caution">
    <text evidence="6">The sequence shown here is derived from an EMBL/GenBank/DDBJ whole genome shotgun (WGS) entry which is preliminary data.</text>
</comment>
<dbReference type="AlphaFoldDB" id="A0A8J3M3M8"/>
<organism evidence="6 7">
    <name type="scientific">Planosporangium flavigriseum</name>
    <dbReference type="NCBI Taxonomy" id="373681"/>
    <lineage>
        <taxon>Bacteria</taxon>
        <taxon>Bacillati</taxon>
        <taxon>Actinomycetota</taxon>
        <taxon>Actinomycetes</taxon>
        <taxon>Micromonosporales</taxon>
        <taxon>Micromonosporaceae</taxon>
        <taxon>Planosporangium</taxon>
    </lineage>
</organism>
<keyword evidence="7" id="KW-1185">Reference proteome</keyword>
<evidence type="ECO:0000313" key="7">
    <source>
        <dbReference type="Proteomes" id="UP000653674"/>
    </source>
</evidence>
<dbReference type="PANTHER" id="PTHR30385">
    <property type="entry name" value="SIGMA FACTOR F FLAGELLAR"/>
    <property type="match status" value="1"/>
</dbReference>
<dbReference type="InterPro" id="IPR007630">
    <property type="entry name" value="RNA_pol_sigma70_r4"/>
</dbReference>
<dbReference type="InterPro" id="IPR007627">
    <property type="entry name" value="RNA_pol_sigma70_r2"/>
</dbReference>
<dbReference type="SUPFAM" id="SSF52091">
    <property type="entry name" value="SpoIIaa-like"/>
    <property type="match status" value="1"/>
</dbReference>
<evidence type="ECO:0000256" key="4">
    <source>
        <dbReference type="ARBA" id="ARBA00023163"/>
    </source>
</evidence>
<dbReference type="Pfam" id="PF04545">
    <property type="entry name" value="Sigma70_r4"/>
    <property type="match status" value="1"/>
</dbReference>
<accession>A0A8J3M3M8</accession>
<dbReference type="SUPFAM" id="SSF88659">
    <property type="entry name" value="Sigma3 and sigma4 domains of RNA polymerase sigma factors"/>
    <property type="match status" value="2"/>
</dbReference>
<dbReference type="InterPro" id="IPR058548">
    <property type="entry name" value="MlaB-like_STAS"/>
</dbReference>
<dbReference type="PRINTS" id="PR00046">
    <property type="entry name" value="SIGMA70FCT"/>
</dbReference>
<dbReference type="NCBIfam" id="TIGR02937">
    <property type="entry name" value="sigma70-ECF"/>
    <property type="match status" value="1"/>
</dbReference>
<dbReference type="InterPro" id="IPR000943">
    <property type="entry name" value="RNA_pol_sigma70"/>
</dbReference>
<dbReference type="Pfam" id="PF13466">
    <property type="entry name" value="STAS_2"/>
    <property type="match status" value="1"/>
</dbReference>
<feature type="domain" description="STAS" evidence="5">
    <location>
        <begin position="5"/>
        <end position="96"/>
    </location>
</feature>
<evidence type="ECO:0000256" key="2">
    <source>
        <dbReference type="ARBA" id="ARBA00023082"/>
    </source>
</evidence>
<dbReference type="InterPro" id="IPR014284">
    <property type="entry name" value="RNA_pol_sigma-70_dom"/>
</dbReference>
<dbReference type="EMBL" id="BONU01000049">
    <property type="protein sequence ID" value="GIG76275.1"/>
    <property type="molecule type" value="Genomic_DNA"/>
</dbReference>
<gene>
    <name evidence="6" type="ORF">Pfl04_46790</name>
</gene>
<reference evidence="6" key="1">
    <citation type="submission" date="2021-01" db="EMBL/GenBank/DDBJ databases">
        <title>Whole genome shotgun sequence of Planosporangium flavigriseum NBRC 105377.</title>
        <authorList>
            <person name="Komaki H."/>
            <person name="Tamura T."/>
        </authorList>
    </citation>
    <scope>NUCLEOTIDE SEQUENCE</scope>
    <source>
        <strain evidence="6">NBRC 105377</strain>
    </source>
</reference>
<protein>
    <recommendedName>
        <fullName evidence="5">STAS domain-containing protein</fullName>
    </recommendedName>
</protein>
<dbReference type="NCBIfam" id="TIGR02980">
    <property type="entry name" value="SigBFG"/>
    <property type="match status" value="1"/>
</dbReference>
<evidence type="ECO:0000259" key="5">
    <source>
        <dbReference type="PROSITE" id="PS50801"/>
    </source>
</evidence>